<accession>A0ACB8HCS7</accession>
<evidence type="ECO:0000313" key="1">
    <source>
        <dbReference type="EMBL" id="KAH9485808.1"/>
    </source>
</evidence>
<proteinExistence type="predicted"/>
<reference evidence="1" key="1">
    <citation type="submission" date="2021-10" db="EMBL/GenBank/DDBJ databases">
        <title>Psilocybe cubensis genome.</title>
        <authorList>
            <person name="Mckernan K.J."/>
            <person name="Crawford S."/>
            <person name="Trippe A."/>
            <person name="Kane L.T."/>
            <person name="Mclaughlin S."/>
        </authorList>
    </citation>
    <scope>NUCLEOTIDE SEQUENCE</scope>
    <source>
        <strain evidence="1">MGC-MH-2018</strain>
    </source>
</reference>
<dbReference type="Proteomes" id="UP000664032">
    <property type="component" value="Unassembled WGS sequence"/>
</dbReference>
<sequence>MQNISHQSKFHYDEYFFPFHQLTTLAIYTEHPVTYITIQEFFTILTKGQNLQDLRVRCIGVQLQFPDPHSGETKNLTDISHHRLQTLYIAVVNDGYLIDPLLQQANFPSLKNFGIGSSTGSRAWSHAAISYFLDRTSQGIQEIRIVTPGIEWPEVSQYFLYTPNATQVFVAAHGLTNDEFWQATDYLPRLEHLELEGDFYISPRAFTEFITQRCERYPRHDDTEVALLRSLSMRCWGETSMFVDADILVMLQQYREKGTDINIVIETDYRYISSATLLSYME</sequence>
<protein>
    <submittedName>
        <fullName evidence="1">Uncharacterized protein</fullName>
    </submittedName>
</protein>
<gene>
    <name evidence="1" type="ORF">JR316_0002723</name>
</gene>
<organism evidence="1 2">
    <name type="scientific">Psilocybe cubensis</name>
    <name type="common">Psychedelic mushroom</name>
    <name type="synonym">Stropharia cubensis</name>
    <dbReference type="NCBI Taxonomy" id="181762"/>
    <lineage>
        <taxon>Eukaryota</taxon>
        <taxon>Fungi</taxon>
        <taxon>Dikarya</taxon>
        <taxon>Basidiomycota</taxon>
        <taxon>Agaricomycotina</taxon>
        <taxon>Agaricomycetes</taxon>
        <taxon>Agaricomycetidae</taxon>
        <taxon>Agaricales</taxon>
        <taxon>Agaricineae</taxon>
        <taxon>Strophariaceae</taxon>
        <taxon>Psilocybe</taxon>
    </lineage>
</organism>
<comment type="caution">
    <text evidence="1">The sequence shown here is derived from an EMBL/GenBank/DDBJ whole genome shotgun (WGS) entry which is preliminary data.</text>
</comment>
<dbReference type="EMBL" id="JAFIQS020000002">
    <property type="protein sequence ID" value="KAH9485808.1"/>
    <property type="molecule type" value="Genomic_DNA"/>
</dbReference>
<keyword evidence="2" id="KW-1185">Reference proteome</keyword>
<evidence type="ECO:0000313" key="2">
    <source>
        <dbReference type="Proteomes" id="UP000664032"/>
    </source>
</evidence>
<name>A0ACB8HCS7_PSICU</name>